<organism evidence="3 4">
    <name type="scientific">Bordetella genomosp. 10</name>
    <dbReference type="NCBI Taxonomy" id="1416804"/>
    <lineage>
        <taxon>Bacteria</taxon>
        <taxon>Pseudomonadati</taxon>
        <taxon>Pseudomonadota</taxon>
        <taxon>Betaproteobacteria</taxon>
        <taxon>Burkholderiales</taxon>
        <taxon>Alcaligenaceae</taxon>
        <taxon>Bordetella</taxon>
    </lineage>
</organism>
<dbReference type="PANTHER" id="PTHR42928:SF5">
    <property type="entry name" value="BLR1237 PROTEIN"/>
    <property type="match status" value="1"/>
</dbReference>
<comment type="similarity">
    <text evidence="1">Belongs to the UPF0065 (bug) family.</text>
</comment>
<accession>A0A261SKA3</accession>
<dbReference type="PANTHER" id="PTHR42928">
    <property type="entry name" value="TRICARBOXYLATE-BINDING PROTEIN"/>
    <property type="match status" value="1"/>
</dbReference>
<dbReference type="InterPro" id="IPR005064">
    <property type="entry name" value="BUG"/>
</dbReference>
<dbReference type="EMBL" id="NEVM01000001">
    <property type="protein sequence ID" value="OZI37372.1"/>
    <property type="molecule type" value="Genomic_DNA"/>
</dbReference>
<feature type="signal peptide" evidence="2">
    <location>
        <begin position="1"/>
        <end position="26"/>
    </location>
</feature>
<protein>
    <submittedName>
        <fullName evidence="3">ABC transporter substrate-binding protein</fullName>
    </submittedName>
</protein>
<evidence type="ECO:0000256" key="2">
    <source>
        <dbReference type="SAM" id="SignalP"/>
    </source>
</evidence>
<dbReference type="RefSeq" id="WP_094851477.1">
    <property type="nucleotide sequence ID" value="NZ_NEVM01000001.1"/>
</dbReference>
<dbReference type="SUPFAM" id="SSF53850">
    <property type="entry name" value="Periplasmic binding protein-like II"/>
    <property type="match status" value="1"/>
</dbReference>
<feature type="chain" id="PRO_5013283396" evidence="2">
    <location>
        <begin position="27"/>
        <end position="325"/>
    </location>
</feature>
<dbReference type="AlphaFoldDB" id="A0A261SKA3"/>
<dbReference type="Proteomes" id="UP000216020">
    <property type="component" value="Unassembled WGS sequence"/>
</dbReference>
<name>A0A261SKA3_9BORD</name>
<proteinExistence type="inferred from homology"/>
<dbReference type="Pfam" id="PF03401">
    <property type="entry name" value="TctC"/>
    <property type="match status" value="1"/>
</dbReference>
<reference evidence="4" key="1">
    <citation type="submission" date="2017-05" db="EMBL/GenBank/DDBJ databases">
        <title>Complete and WGS of Bordetella genogroups.</title>
        <authorList>
            <person name="Spilker T."/>
            <person name="Lipuma J."/>
        </authorList>
    </citation>
    <scope>NUCLEOTIDE SEQUENCE [LARGE SCALE GENOMIC DNA]</scope>
    <source>
        <strain evidence="4">AU16122</strain>
    </source>
</reference>
<keyword evidence="2" id="KW-0732">Signal</keyword>
<dbReference type="OrthoDB" id="8835413at2"/>
<evidence type="ECO:0000256" key="1">
    <source>
        <dbReference type="ARBA" id="ARBA00006987"/>
    </source>
</evidence>
<sequence>MIKKYRRTLLLSAAALAVLTATATQAADQWPSKPVRIVVPFAAGGGSDFEARFIASKLSGSLGQSIVVENKPGAGGNLGAEYGVRAAPDGYTLTLIASSYTVNPSVFKLKFDPVNDIAPIVRISQGPLILVANPKLPAKTFKEFIALAKAEPGKITFASSGTGSIVHAAGELLNQRAGIKLRHIPYKGTGPALADTLSGTVDVFFSSAAAAIPMIQSGKLRALAVTTAERIPTLPDVPTVQESGVPDYAVPLWHGLIAPKGTPPEIVEKINAAVNSALQSTDLAEKLKAEGLTPAGGTSAEFASIIKNEVATWHKLSSTVALKAD</sequence>
<evidence type="ECO:0000313" key="4">
    <source>
        <dbReference type="Proteomes" id="UP000216020"/>
    </source>
</evidence>
<dbReference type="InterPro" id="IPR042100">
    <property type="entry name" value="Bug_dom1"/>
</dbReference>
<keyword evidence="4" id="KW-1185">Reference proteome</keyword>
<dbReference type="Gene3D" id="3.40.190.10">
    <property type="entry name" value="Periplasmic binding protein-like II"/>
    <property type="match status" value="1"/>
</dbReference>
<gene>
    <name evidence="3" type="ORF">CAL29_02850</name>
</gene>
<dbReference type="CDD" id="cd13578">
    <property type="entry name" value="PBP2_Bug27"/>
    <property type="match status" value="1"/>
</dbReference>
<dbReference type="PIRSF" id="PIRSF017082">
    <property type="entry name" value="YflP"/>
    <property type="match status" value="1"/>
</dbReference>
<evidence type="ECO:0000313" key="3">
    <source>
        <dbReference type="EMBL" id="OZI37372.1"/>
    </source>
</evidence>
<comment type="caution">
    <text evidence="3">The sequence shown here is derived from an EMBL/GenBank/DDBJ whole genome shotgun (WGS) entry which is preliminary data.</text>
</comment>
<dbReference type="Gene3D" id="3.40.190.150">
    <property type="entry name" value="Bordetella uptake gene, domain 1"/>
    <property type="match status" value="1"/>
</dbReference>